<evidence type="ECO:0000313" key="3">
    <source>
        <dbReference type="Proteomes" id="UP000290572"/>
    </source>
</evidence>
<name>A0A498M4Z8_LABRO</name>
<evidence type="ECO:0000313" key="2">
    <source>
        <dbReference type="EMBL" id="RXN14943.1"/>
    </source>
</evidence>
<gene>
    <name evidence="2" type="ORF">ROHU_008852</name>
    <name evidence="1" type="ORF">ROHU_032204</name>
</gene>
<protein>
    <submittedName>
        <fullName evidence="2">Uncharacterized protein</fullName>
    </submittedName>
</protein>
<evidence type="ECO:0000313" key="1">
    <source>
        <dbReference type="EMBL" id="RXN07695.1"/>
    </source>
</evidence>
<comment type="caution">
    <text evidence="2">The sequence shown here is derived from an EMBL/GenBank/DDBJ whole genome shotgun (WGS) entry which is preliminary data.</text>
</comment>
<dbReference type="STRING" id="84645.A0A498M4Z8"/>
<proteinExistence type="predicted"/>
<dbReference type="EMBL" id="QBIY01012870">
    <property type="protein sequence ID" value="RXN14943.1"/>
    <property type="molecule type" value="Genomic_DNA"/>
</dbReference>
<sequence length="72" mass="8581">MKQLRKTLDENFKETKNLKDGLEFKKVNSQLCKFDRFRQSVKNIWDVEQASADETHRLCIARTAHLFQQLVL</sequence>
<accession>A0A498M4Z8</accession>
<reference evidence="2 3" key="1">
    <citation type="submission" date="2018-03" db="EMBL/GenBank/DDBJ databases">
        <title>Draft genome sequence of Rohu Carp (Labeo rohita).</title>
        <authorList>
            <person name="Das P."/>
            <person name="Kushwaha B."/>
            <person name="Joshi C.G."/>
            <person name="Kumar D."/>
            <person name="Nagpure N.S."/>
            <person name="Sahoo L."/>
            <person name="Das S.P."/>
            <person name="Bit A."/>
            <person name="Patnaik S."/>
            <person name="Meher P.K."/>
            <person name="Jayasankar P."/>
            <person name="Koringa P.G."/>
            <person name="Patel N.V."/>
            <person name="Hinsu A.T."/>
            <person name="Kumar R."/>
            <person name="Pandey M."/>
            <person name="Agarwal S."/>
            <person name="Srivastava S."/>
            <person name="Singh M."/>
            <person name="Iquebal M.A."/>
            <person name="Jaiswal S."/>
            <person name="Angadi U.B."/>
            <person name="Kumar N."/>
            <person name="Raza M."/>
            <person name="Shah T.M."/>
            <person name="Rai A."/>
            <person name="Jena J.K."/>
        </authorList>
    </citation>
    <scope>NUCLEOTIDE SEQUENCE [LARGE SCALE GENOMIC DNA]</scope>
    <source>
        <strain evidence="2">DASCIFA01</strain>
        <tissue evidence="2">Testis</tissue>
    </source>
</reference>
<dbReference type="AlphaFoldDB" id="A0A498M4Z8"/>
<keyword evidence="3" id="KW-1185">Reference proteome</keyword>
<dbReference type="Proteomes" id="UP000290572">
    <property type="component" value="Unassembled WGS sequence"/>
</dbReference>
<organism evidence="2 3">
    <name type="scientific">Labeo rohita</name>
    <name type="common">Indian major carp</name>
    <name type="synonym">Cyprinus rohita</name>
    <dbReference type="NCBI Taxonomy" id="84645"/>
    <lineage>
        <taxon>Eukaryota</taxon>
        <taxon>Metazoa</taxon>
        <taxon>Chordata</taxon>
        <taxon>Craniata</taxon>
        <taxon>Vertebrata</taxon>
        <taxon>Euteleostomi</taxon>
        <taxon>Actinopterygii</taxon>
        <taxon>Neopterygii</taxon>
        <taxon>Teleostei</taxon>
        <taxon>Ostariophysi</taxon>
        <taxon>Cypriniformes</taxon>
        <taxon>Cyprinidae</taxon>
        <taxon>Labeoninae</taxon>
        <taxon>Labeonini</taxon>
        <taxon>Labeo</taxon>
    </lineage>
</organism>
<dbReference type="EMBL" id="QBIY01013342">
    <property type="protein sequence ID" value="RXN07695.1"/>
    <property type="molecule type" value="Genomic_DNA"/>
</dbReference>